<dbReference type="Proteomes" id="UP000238362">
    <property type="component" value="Unassembled WGS sequence"/>
</dbReference>
<proteinExistence type="predicted"/>
<dbReference type="SUPFAM" id="SSF56784">
    <property type="entry name" value="HAD-like"/>
    <property type="match status" value="1"/>
</dbReference>
<evidence type="ECO:0000313" key="3">
    <source>
        <dbReference type="Proteomes" id="UP000238362"/>
    </source>
</evidence>
<dbReference type="RefSeq" id="WP_106180378.1">
    <property type="nucleotide sequence ID" value="NZ_PVNH01000008.1"/>
</dbReference>
<dbReference type="GO" id="GO:0016787">
    <property type="term" value="F:hydrolase activity"/>
    <property type="evidence" value="ECO:0007669"/>
    <property type="project" value="UniProtKB-KW"/>
</dbReference>
<dbReference type="PANTHER" id="PTHR43316">
    <property type="entry name" value="HYDROLASE, HALOACID DELAHOGENASE-RELATED"/>
    <property type="match status" value="1"/>
</dbReference>
<dbReference type="AlphaFoldDB" id="A0A2T0LRD9"/>
<dbReference type="InterPro" id="IPR051540">
    <property type="entry name" value="S-2-haloacid_dehalogenase"/>
</dbReference>
<gene>
    <name evidence="2" type="ORF">B0I33_108204</name>
</gene>
<evidence type="ECO:0000313" key="2">
    <source>
        <dbReference type="EMBL" id="PRX46057.1"/>
    </source>
</evidence>
<comment type="caution">
    <text evidence="2">The sequence shown here is derived from an EMBL/GenBank/DDBJ whole genome shotgun (WGS) entry which is preliminary data.</text>
</comment>
<dbReference type="Pfam" id="PF00702">
    <property type="entry name" value="Hydrolase"/>
    <property type="match status" value="1"/>
</dbReference>
<dbReference type="InterPro" id="IPR023198">
    <property type="entry name" value="PGP-like_dom2"/>
</dbReference>
<dbReference type="PANTHER" id="PTHR43316:SF3">
    <property type="entry name" value="HALOACID DEHALOGENASE, TYPE II (AFU_ORTHOLOGUE AFUA_2G07750)-RELATED"/>
    <property type="match status" value="1"/>
</dbReference>
<reference evidence="2 3" key="1">
    <citation type="submission" date="2018-03" db="EMBL/GenBank/DDBJ databases">
        <title>Genomic Encyclopedia of Type Strains, Phase III (KMG-III): the genomes of soil and plant-associated and newly described type strains.</title>
        <authorList>
            <person name="Whitman W."/>
        </authorList>
    </citation>
    <scope>NUCLEOTIDE SEQUENCE [LARGE SCALE GENOMIC DNA]</scope>
    <source>
        <strain evidence="2 3">CGMCC 4.7125</strain>
    </source>
</reference>
<keyword evidence="1" id="KW-0378">Hydrolase</keyword>
<dbReference type="OrthoDB" id="3774052at2"/>
<dbReference type="InterPro" id="IPR036412">
    <property type="entry name" value="HAD-like_sf"/>
</dbReference>
<accession>A0A2T0LRD9</accession>
<dbReference type="Gene3D" id="3.40.50.1000">
    <property type="entry name" value="HAD superfamily/HAD-like"/>
    <property type="match status" value="1"/>
</dbReference>
<dbReference type="Gene3D" id="1.10.150.240">
    <property type="entry name" value="Putative phosphatase, domain 2"/>
    <property type="match status" value="1"/>
</dbReference>
<sequence>MARVPARKPKVVLFDVFETLVQLAPLRDRFTEVGRPGHELELFFARCLRDGMAFTLAGEAPRFRDIARAQLAITSGHTLSADAIEYVLDGFALLPLQPDAEPAFDLLAAEDVRAYGFTQGSASVLESILDREGLAGKLAGVLSAEEIRAFKPPARAYHWACERAGAAPEDTALVAVHSWDIHGAVRAGLLAGFATRLEGAEHALAERAHVTAERVDQVVEALLGLG</sequence>
<evidence type="ECO:0000256" key="1">
    <source>
        <dbReference type="ARBA" id="ARBA00022801"/>
    </source>
</evidence>
<protein>
    <submittedName>
        <fullName evidence="2">2-haloacid dehalogenase</fullName>
    </submittedName>
</protein>
<organism evidence="2 3">
    <name type="scientific">Prauserella shujinwangii</name>
    <dbReference type="NCBI Taxonomy" id="1453103"/>
    <lineage>
        <taxon>Bacteria</taxon>
        <taxon>Bacillati</taxon>
        <taxon>Actinomycetota</taxon>
        <taxon>Actinomycetes</taxon>
        <taxon>Pseudonocardiales</taxon>
        <taxon>Pseudonocardiaceae</taxon>
        <taxon>Prauserella</taxon>
    </lineage>
</organism>
<keyword evidence="3" id="KW-1185">Reference proteome</keyword>
<name>A0A2T0LRD9_9PSEU</name>
<dbReference type="InterPro" id="IPR023214">
    <property type="entry name" value="HAD_sf"/>
</dbReference>
<dbReference type="EMBL" id="PVNH01000008">
    <property type="protein sequence ID" value="PRX46057.1"/>
    <property type="molecule type" value="Genomic_DNA"/>
</dbReference>